<dbReference type="AlphaFoldDB" id="B1ZMM4"/>
<accession>B1ZMM4</accession>
<gene>
    <name evidence="1" type="ordered locus">Oter_1081</name>
</gene>
<dbReference type="KEGG" id="ote:Oter_1081"/>
<reference evidence="1 2" key="1">
    <citation type="journal article" date="2011" name="J. Bacteriol.">
        <title>Genome sequence of the verrucomicrobium Opitutus terrae PB90-1, an abundant inhabitant of rice paddy soil ecosystems.</title>
        <authorList>
            <person name="van Passel M.W."/>
            <person name="Kant R."/>
            <person name="Palva A."/>
            <person name="Copeland A."/>
            <person name="Lucas S."/>
            <person name="Lapidus A."/>
            <person name="Glavina del Rio T."/>
            <person name="Pitluck S."/>
            <person name="Goltsman E."/>
            <person name="Clum A."/>
            <person name="Sun H."/>
            <person name="Schmutz J."/>
            <person name="Larimer F.W."/>
            <person name="Land M.L."/>
            <person name="Hauser L."/>
            <person name="Kyrpides N."/>
            <person name="Mikhailova N."/>
            <person name="Richardson P.P."/>
            <person name="Janssen P.H."/>
            <person name="de Vos W.M."/>
            <person name="Smidt H."/>
        </authorList>
    </citation>
    <scope>NUCLEOTIDE SEQUENCE [LARGE SCALE GENOMIC DNA]</scope>
    <source>
        <strain evidence="2">DSM 11246 / JCM 15787 / PB90-1</strain>
    </source>
</reference>
<keyword evidence="2" id="KW-1185">Reference proteome</keyword>
<proteinExistence type="predicted"/>
<evidence type="ECO:0000313" key="2">
    <source>
        <dbReference type="Proteomes" id="UP000007013"/>
    </source>
</evidence>
<organism evidence="1 2">
    <name type="scientific">Opitutus terrae (strain DSM 11246 / JCM 15787 / PB90-1)</name>
    <dbReference type="NCBI Taxonomy" id="452637"/>
    <lineage>
        <taxon>Bacteria</taxon>
        <taxon>Pseudomonadati</taxon>
        <taxon>Verrucomicrobiota</taxon>
        <taxon>Opitutia</taxon>
        <taxon>Opitutales</taxon>
        <taxon>Opitutaceae</taxon>
        <taxon>Opitutus</taxon>
    </lineage>
</organism>
<dbReference type="EMBL" id="CP001032">
    <property type="protein sequence ID" value="ACB74369.1"/>
    <property type="molecule type" value="Genomic_DNA"/>
</dbReference>
<dbReference type="RefSeq" id="WP_012373907.1">
    <property type="nucleotide sequence ID" value="NC_010571.1"/>
</dbReference>
<dbReference type="Proteomes" id="UP000007013">
    <property type="component" value="Chromosome"/>
</dbReference>
<sequence length="119" mass="12969">MLEPTLPTATLPAVARPRYIYVNDQGAVFSSADEPTREDLRFAEVGMLTIISLPELKRYGTSASWEVIPPAALTRPRLGKRPAAFHALPPSCTDEPALIASNARFARDSLRPLSSAHVE</sequence>
<evidence type="ECO:0000313" key="1">
    <source>
        <dbReference type="EMBL" id="ACB74369.1"/>
    </source>
</evidence>
<dbReference type="HOGENOM" id="CLU_2059002_0_0_0"/>
<protein>
    <submittedName>
        <fullName evidence="1">Uncharacterized protein</fullName>
    </submittedName>
</protein>
<name>B1ZMM4_OPITP</name>